<accession>A0AAD7T6S4</accession>
<reference evidence="2" key="1">
    <citation type="journal article" date="2023" name="Science">
        <title>Genome structures resolve the early diversification of teleost fishes.</title>
        <authorList>
            <person name="Parey E."/>
            <person name="Louis A."/>
            <person name="Montfort J."/>
            <person name="Bouchez O."/>
            <person name="Roques C."/>
            <person name="Iampietro C."/>
            <person name="Lluch J."/>
            <person name="Castinel A."/>
            <person name="Donnadieu C."/>
            <person name="Desvignes T."/>
            <person name="Floi Bucao C."/>
            <person name="Jouanno E."/>
            <person name="Wen M."/>
            <person name="Mejri S."/>
            <person name="Dirks R."/>
            <person name="Jansen H."/>
            <person name="Henkel C."/>
            <person name="Chen W.J."/>
            <person name="Zahm M."/>
            <person name="Cabau C."/>
            <person name="Klopp C."/>
            <person name="Thompson A.W."/>
            <person name="Robinson-Rechavi M."/>
            <person name="Braasch I."/>
            <person name="Lecointre G."/>
            <person name="Bobe J."/>
            <person name="Postlethwait J.H."/>
            <person name="Berthelot C."/>
            <person name="Roest Crollius H."/>
            <person name="Guiguen Y."/>
        </authorList>
    </citation>
    <scope>NUCLEOTIDE SEQUENCE</scope>
    <source>
        <strain evidence="2">NC1722</strain>
    </source>
</reference>
<dbReference type="GO" id="GO:2000344">
    <property type="term" value="P:positive regulation of acrosome reaction"/>
    <property type="evidence" value="ECO:0007669"/>
    <property type="project" value="TreeGrafter"/>
</dbReference>
<dbReference type="Proteomes" id="UP001221898">
    <property type="component" value="Unassembled WGS sequence"/>
</dbReference>
<dbReference type="Gene3D" id="2.60.40.4100">
    <property type="entry name" value="Zona pellucida, ZP-C domain"/>
    <property type="match status" value="1"/>
</dbReference>
<dbReference type="GO" id="GO:0031012">
    <property type="term" value="C:extracellular matrix"/>
    <property type="evidence" value="ECO:0007669"/>
    <property type="project" value="TreeGrafter"/>
</dbReference>
<dbReference type="GO" id="GO:0032190">
    <property type="term" value="F:acrosin binding"/>
    <property type="evidence" value="ECO:0007669"/>
    <property type="project" value="TreeGrafter"/>
</dbReference>
<protein>
    <recommendedName>
        <fullName evidence="1">ZP-C domain-containing protein</fullName>
    </recommendedName>
</protein>
<dbReference type="AlphaFoldDB" id="A0AAD7T6S4"/>
<gene>
    <name evidence="2" type="ORF">AAFF_G00424060</name>
</gene>
<name>A0AAD7T6S4_9TELE</name>
<dbReference type="Pfam" id="PF00100">
    <property type="entry name" value="Zona_pellucida"/>
    <property type="match status" value="1"/>
</dbReference>
<dbReference type="GO" id="GO:0007339">
    <property type="term" value="P:binding of sperm to zona pellucida"/>
    <property type="evidence" value="ECO:0007669"/>
    <property type="project" value="TreeGrafter"/>
</dbReference>
<keyword evidence="3" id="KW-1185">Reference proteome</keyword>
<feature type="domain" description="ZP-C" evidence="1">
    <location>
        <begin position="16"/>
        <end position="66"/>
    </location>
</feature>
<comment type="caution">
    <text evidence="2">The sequence shown here is derived from an EMBL/GenBank/DDBJ whole genome shotgun (WGS) entry which is preliminary data.</text>
</comment>
<dbReference type="PANTHER" id="PTHR11576:SF2">
    <property type="entry name" value="ZONA PELLUCIDA SPERM-BINDING PROTEIN 3"/>
    <property type="match status" value="1"/>
</dbReference>
<evidence type="ECO:0000313" key="3">
    <source>
        <dbReference type="Proteomes" id="UP001221898"/>
    </source>
</evidence>
<dbReference type="InterPro" id="IPR042235">
    <property type="entry name" value="ZP-C_dom"/>
</dbReference>
<dbReference type="PANTHER" id="PTHR11576">
    <property type="entry name" value="ZONA PELLUCIDA SPERM-BINDING PROTEIN 3"/>
    <property type="match status" value="1"/>
</dbReference>
<evidence type="ECO:0000259" key="1">
    <source>
        <dbReference type="Pfam" id="PF00100"/>
    </source>
</evidence>
<proteinExistence type="predicted"/>
<dbReference type="EMBL" id="JAINUG010000009">
    <property type="protein sequence ID" value="KAJ8415426.1"/>
    <property type="molecule type" value="Genomic_DNA"/>
</dbReference>
<evidence type="ECO:0000313" key="2">
    <source>
        <dbReference type="EMBL" id="KAJ8415426.1"/>
    </source>
</evidence>
<sequence length="114" mass="12913">MMAKPLLPQDQTGSPAAFLLREQDDKLHFYLDAFRFSQETRSSIYIFCHLKAAAASAVTDAQYKACTRQRLVYRWEVLEYLVCNQSLFQVGGCCDAGCSLRNQGGWKFGTWSSV</sequence>
<dbReference type="InterPro" id="IPR055355">
    <property type="entry name" value="ZP-C"/>
</dbReference>
<organism evidence="2 3">
    <name type="scientific">Aldrovandia affinis</name>
    <dbReference type="NCBI Taxonomy" id="143900"/>
    <lineage>
        <taxon>Eukaryota</taxon>
        <taxon>Metazoa</taxon>
        <taxon>Chordata</taxon>
        <taxon>Craniata</taxon>
        <taxon>Vertebrata</taxon>
        <taxon>Euteleostomi</taxon>
        <taxon>Actinopterygii</taxon>
        <taxon>Neopterygii</taxon>
        <taxon>Teleostei</taxon>
        <taxon>Notacanthiformes</taxon>
        <taxon>Halosauridae</taxon>
        <taxon>Aldrovandia</taxon>
    </lineage>
</organism>
<dbReference type="GO" id="GO:0035803">
    <property type="term" value="P:egg coat formation"/>
    <property type="evidence" value="ECO:0007669"/>
    <property type="project" value="TreeGrafter"/>
</dbReference>